<protein>
    <submittedName>
        <fullName evidence="1">Uncharacterized protein</fullName>
    </submittedName>
</protein>
<reference evidence="1" key="2">
    <citation type="journal article" date="2015" name="Data Brief">
        <title>Shoot transcriptome of the giant reed, Arundo donax.</title>
        <authorList>
            <person name="Barrero R.A."/>
            <person name="Guerrero F.D."/>
            <person name="Moolhuijzen P."/>
            <person name="Goolsby J.A."/>
            <person name="Tidwell J."/>
            <person name="Bellgard S.E."/>
            <person name="Bellgard M.I."/>
        </authorList>
    </citation>
    <scope>NUCLEOTIDE SEQUENCE</scope>
    <source>
        <tissue evidence="1">Shoot tissue taken approximately 20 cm above the soil surface</tissue>
    </source>
</reference>
<reference evidence="1" key="1">
    <citation type="submission" date="2014-09" db="EMBL/GenBank/DDBJ databases">
        <authorList>
            <person name="Magalhaes I.L.F."/>
            <person name="Oliveira U."/>
            <person name="Santos F.R."/>
            <person name="Vidigal T.H.D.A."/>
            <person name="Brescovit A.D."/>
            <person name="Santos A.J."/>
        </authorList>
    </citation>
    <scope>NUCLEOTIDE SEQUENCE</scope>
    <source>
        <tissue evidence="1">Shoot tissue taken approximately 20 cm above the soil surface</tissue>
    </source>
</reference>
<dbReference type="AlphaFoldDB" id="A0A0A9AHF8"/>
<dbReference type="InterPro" id="IPR013780">
    <property type="entry name" value="Glyco_hydro_b"/>
</dbReference>
<sequence length="121" mass="12779">MVLAEGQATYVRFYASVRGKAVTVRSEVQMGSYSMLKGLVIEKLSVLGLEGTGKYLAVQVDGTDATAIATSSPYFAAGANAKLHQEEGVEGSKRSVTVEVGGLALPLGKSFTMTWNMQIEA</sequence>
<proteinExistence type="predicted"/>
<dbReference type="EMBL" id="GBRH01249500">
    <property type="protein sequence ID" value="JAD48395.1"/>
    <property type="molecule type" value="Transcribed_RNA"/>
</dbReference>
<organism evidence="1">
    <name type="scientific">Arundo donax</name>
    <name type="common">Giant reed</name>
    <name type="synonym">Donax arundinaceus</name>
    <dbReference type="NCBI Taxonomy" id="35708"/>
    <lineage>
        <taxon>Eukaryota</taxon>
        <taxon>Viridiplantae</taxon>
        <taxon>Streptophyta</taxon>
        <taxon>Embryophyta</taxon>
        <taxon>Tracheophyta</taxon>
        <taxon>Spermatophyta</taxon>
        <taxon>Magnoliopsida</taxon>
        <taxon>Liliopsida</taxon>
        <taxon>Poales</taxon>
        <taxon>Poaceae</taxon>
        <taxon>PACMAD clade</taxon>
        <taxon>Arundinoideae</taxon>
        <taxon>Arundineae</taxon>
        <taxon>Arundo</taxon>
    </lineage>
</organism>
<dbReference type="Gene3D" id="2.60.40.1180">
    <property type="entry name" value="Golgi alpha-mannosidase II"/>
    <property type="match status" value="1"/>
</dbReference>
<evidence type="ECO:0000313" key="1">
    <source>
        <dbReference type="EMBL" id="JAD48395.1"/>
    </source>
</evidence>
<accession>A0A0A9AHF8</accession>
<name>A0A0A9AHF8_ARUDO</name>